<dbReference type="SUPFAM" id="SSF55729">
    <property type="entry name" value="Acyl-CoA N-acyltransferases (Nat)"/>
    <property type="match status" value="1"/>
</dbReference>
<dbReference type="PROSITE" id="PS51186">
    <property type="entry name" value="GNAT"/>
    <property type="match status" value="1"/>
</dbReference>
<keyword evidence="2" id="KW-0687">Ribonucleoprotein</keyword>
<dbReference type="GO" id="GO:0016747">
    <property type="term" value="F:acyltransferase activity, transferring groups other than amino-acyl groups"/>
    <property type="evidence" value="ECO:0007669"/>
    <property type="project" value="InterPro"/>
</dbReference>
<keyword evidence="2" id="KW-0689">Ribosomal protein</keyword>
<dbReference type="OrthoDB" id="5525374at2"/>
<gene>
    <name evidence="2" type="ORF">Ga0061063_2613</name>
</gene>
<dbReference type="Proteomes" id="UP000243535">
    <property type="component" value="Unassembled WGS sequence"/>
</dbReference>
<dbReference type="CDD" id="cd04301">
    <property type="entry name" value="NAT_SF"/>
    <property type="match status" value="1"/>
</dbReference>
<proteinExistence type="predicted"/>
<evidence type="ECO:0000313" key="3">
    <source>
        <dbReference type="Proteomes" id="UP000243535"/>
    </source>
</evidence>
<feature type="domain" description="N-acetyltransferase" evidence="1">
    <location>
        <begin position="1"/>
        <end position="148"/>
    </location>
</feature>
<evidence type="ECO:0000259" key="1">
    <source>
        <dbReference type="PROSITE" id="PS51186"/>
    </source>
</evidence>
<sequence>MPVRPARLADLNTVHALECAVFGDPVYPAFFFRQAHDLWPSLLLVAEDDTTGRVVGYILGAPGEEDGAAWILSLAVEAGHRGRGWAQRLLCRLMEALAARGRRRARLTVHPDNAALRLYQRHGFHTLAEEPHYFHENDPRLVLERILQPDD</sequence>
<protein>
    <submittedName>
        <fullName evidence="2">Ribosomal protein S18 acetylase RimI and related acetyltransferases</fullName>
    </submittedName>
</protein>
<dbReference type="InterPro" id="IPR050276">
    <property type="entry name" value="MshD_Acetyltransferase"/>
</dbReference>
<reference evidence="3" key="1">
    <citation type="submission" date="2015-08" db="EMBL/GenBank/DDBJ databases">
        <authorList>
            <person name="Varghese N."/>
        </authorList>
    </citation>
    <scope>NUCLEOTIDE SEQUENCE [LARGE SCALE GENOMIC DNA]</scope>
    <source>
        <strain evidence="3">DSM 17901</strain>
    </source>
</reference>
<dbReference type="InterPro" id="IPR016181">
    <property type="entry name" value="Acyl_CoA_acyltransferase"/>
</dbReference>
<accession>A0A0K6H5G1</accession>
<dbReference type="PANTHER" id="PTHR43617">
    <property type="entry name" value="L-AMINO ACID N-ACETYLTRANSFERASE"/>
    <property type="match status" value="1"/>
</dbReference>
<dbReference type="RefSeq" id="WP_055434385.1">
    <property type="nucleotide sequence ID" value="NZ_CYHA01000007.1"/>
</dbReference>
<evidence type="ECO:0000313" key="2">
    <source>
        <dbReference type="EMBL" id="CUA86224.1"/>
    </source>
</evidence>
<dbReference type="InterPro" id="IPR000182">
    <property type="entry name" value="GNAT_dom"/>
</dbReference>
<dbReference type="Pfam" id="PF00583">
    <property type="entry name" value="Acetyltransf_1"/>
    <property type="match status" value="1"/>
</dbReference>
<dbReference type="EMBL" id="CYHA01000007">
    <property type="protein sequence ID" value="CUA86224.1"/>
    <property type="molecule type" value="Genomic_DNA"/>
</dbReference>
<dbReference type="AlphaFoldDB" id="A0A0K6H5G1"/>
<name>A0A0K6H5G1_9NEIS</name>
<organism evidence="2 3">
    <name type="scientific">Gulbenkiania indica</name>
    <dbReference type="NCBI Taxonomy" id="375574"/>
    <lineage>
        <taxon>Bacteria</taxon>
        <taxon>Pseudomonadati</taxon>
        <taxon>Pseudomonadota</taxon>
        <taxon>Betaproteobacteria</taxon>
        <taxon>Neisseriales</taxon>
        <taxon>Chromobacteriaceae</taxon>
        <taxon>Gulbenkiania</taxon>
    </lineage>
</organism>
<dbReference type="Gene3D" id="3.40.630.30">
    <property type="match status" value="1"/>
</dbReference>
<keyword evidence="3" id="KW-1185">Reference proteome</keyword>
<dbReference type="STRING" id="375574.GCA_001418035_02389"/>
<keyword evidence="2" id="KW-0808">Transferase</keyword>
<dbReference type="GO" id="GO:0005840">
    <property type="term" value="C:ribosome"/>
    <property type="evidence" value="ECO:0007669"/>
    <property type="project" value="UniProtKB-KW"/>
</dbReference>